<keyword evidence="5 15" id="KW-0997">Cell inner membrane</keyword>
<dbReference type="EMBL" id="AOGK01000003">
    <property type="protein sequence ID" value="MDG5974461.1"/>
    <property type="molecule type" value="Genomic_DNA"/>
</dbReference>
<feature type="active site" evidence="15">
    <location>
        <position position="592"/>
    </location>
</feature>
<dbReference type="SUPFAM" id="SSF56112">
    <property type="entry name" value="Protein kinase-like (PK-like)"/>
    <property type="match status" value="1"/>
</dbReference>
<dbReference type="InterPro" id="IPR022826">
    <property type="entry name" value="KDO_kinase"/>
</dbReference>
<dbReference type="GO" id="GO:0016301">
    <property type="term" value="F:kinase activity"/>
    <property type="evidence" value="ECO:0007669"/>
    <property type="project" value="UniProtKB-KW"/>
</dbReference>
<dbReference type="GO" id="GO:0005886">
    <property type="term" value="C:plasma membrane"/>
    <property type="evidence" value="ECO:0007669"/>
    <property type="project" value="UniProtKB-SubCell"/>
</dbReference>
<dbReference type="RefSeq" id="WP_068173220.1">
    <property type="nucleotide sequence ID" value="NZ_AOGK01000003.1"/>
</dbReference>
<evidence type="ECO:0000256" key="2">
    <source>
        <dbReference type="ARBA" id="ARBA00004713"/>
    </source>
</evidence>
<dbReference type="PANTHER" id="PTHR42755:SF1">
    <property type="entry name" value="3-DEOXY-D-MANNO-OCTULOSONIC ACID TRANSFERASE, MITOCHONDRIAL-RELATED"/>
    <property type="match status" value="1"/>
</dbReference>
<name>A0A9X4SDV0_9BURK</name>
<evidence type="ECO:0000256" key="15">
    <source>
        <dbReference type="HAMAP-Rule" id="MF_00521"/>
    </source>
</evidence>
<keyword evidence="6 15" id="KW-0808">Transferase</keyword>
<comment type="caution">
    <text evidence="20">The sequence shown here is derived from an EMBL/GenBank/DDBJ whole genome shotgun (WGS) entry which is preliminary data.</text>
</comment>
<dbReference type="Gene3D" id="1.10.510.10">
    <property type="entry name" value="Transferase(Phosphotransferase) domain 1"/>
    <property type="match status" value="1"/>
</dbReference>
<sequence>MHRGYRLLWRLLVLPMLGWLWWRGRKEPGYRRHVGQRLGFIHPAPESSGCLLIHAASAGEMQATLPLIQALRTVWPDHALVVSTQTPTGAQALHAQWNGAIQHVYLPFDTPGATARFLDRLQPRLLILTERELWPELLLQCRRRAIPVVLLNARLSEHSLRSYQRWHALMDPVWSQLACVCATDTASLERYRSLGVPPQRLVLAGNLKFDAPLPEHASPPPPWAEGATVVVAGSTHEFEEEQLLPAWKSFSSRHPDALLILVPRHPQRFEAVARRLDELGLVYARHSRGETPGAGVRILLGDSMGELVRWYRLATACFIGGTLAPIGGHNALEAMALGKPVLFGPHTENFQNLYEEIERSGAGLRVGSADELFARVQHWTKTPEEWARSGQAAQELVLRHQGATRRHLDAIRPLWHVSDEAHRTRIVQQVVGPQTLWHDPALLDRVEPATFEPPRPDDASAQRLATGSGRGQAHLIQAGGQALVLRHYRRGGWIARLSPDRYARTPVANSRAMREYALLRLMRSWNLPVPQPVAARHWSHGWLYSADILVAMIPDTRNVAQMLSQERLPAQAWRQLGSAIRQLHDHQVFHSDLNCHNLLLDGSGRAWIVDFDKCALRPGDTWKPDNLARLLRSLRKELGRLPVFHWHEADWEHLLQGYNAPEPRPV</sequence>
<dbReference type="AlphaFoldDB" id="A0A9X4SDV0"/>
<feature type="active site" description="Proton acceptor" evidence="16">
    <location>
        <position position="60"/>
    </location>
</feature>
<evidence type="ECO:0000256" key="5">
    <source>
        <dbReference type="ARBA" id="ARBA00022519"/>
    </source>
</evidence>
<evidence type="ECO:0000256" key="7">
    <source>
        <dbReference type="ARBA" id="ARBA00022741"/>
    </source>
</evidence>
<evidence type="ECO:0000256" key="4">
    <source>
        <dbReference type="ARBA" id="ARBA00022475"/>
    </source>
</evidence>
<evidence type="ECO:0000256" key="17">
    <source>
        <dbReference type="PIRSR" id="PIRSR639901-2"/>
    </source>
</evidence>
<keyword evidence="10 15" id="KW-0448">Lipopolysaccharide biosynthesis</keyword>
<keyword evidence="21" id="KW-1185">Reference proteome</keyword>
<dbReference type="OrthoDB" id="9789797at2"/>
<comment type="catalytic activity">
    <reaction evidence="13 15">
        <text>an alpha-Kdo-(2-&gt;6)-lipid IVA + ATP = a 4-O-phospho-alpha-Kdo-(2-&gt;6)-lipid IVA + ADP + H(+)</text>
        <dbReference type="Rhea" id="RHEA:74271"/>
        <dbReference type="ChEBI" id="CHEBI:15378"/>
        <dbReference type="ChEBI" id="CHEBI:30616"/>
        <dbReference type="ChEBI" id="CHEBI:176428"/>
        <dbReference type="ChEBI" id="CHEBI:193140"/>
        <dbReference type="ChEBI" id="CHEBI:456216"/>
        <dbReference type="EC" id="2.7.1.166"/>
    </reaction>
</comment>
<evidence type="ECO:0000256" key="1">
    <source>
        <dbReference type="ARBA" id="ARBA00004515"/>
    </source>
</evidence>
<gene>
    <name evidence="15" type="primary">kdkA</name>
    <name evidence="20" type="ORF">H010_04312</name>
</gene>
<keyword evidence="8 15" id="KW-0418">Kinase</keyword>
<dbReference type="HAMAP" id="MF_00521">
    <property type="entry name" value="KDO_kinase"/>
    <property type="match status" value="1"/>
</dbReference>
<dbReference type="Gene3D" id="3.40.50.11720">
    <property type="entry name" value="3-Deoxy-D-manno-octulosonic-acid transferase, N-terminal domain"/>
    <property type="match status" value="1"/>
</dbReference>
<dbReference type="EC" id="2.7.1.166" evidence="15"/>
<keyword evidence="11 15" id="KW-0472">Membrane</keyword>
<evidence type="ECO:0000256" key="14">
    <source>
        <dbReference type="ARBA" id="ARBA00049183"/>
    </source>
</evidence>
<dbReference type="GO" id="GO:0016773">
    <property type="term" value="F:phosphotransferase activity, alcohol group as acceptor"/>
    <property type="evidence" value="ECO:0007669"/>
    <property type="project" value="UniProtKB-UniRule"/>
</dbReference>
<keyword evidence="7 15" id="KW-0547">Nucleotide-binding</keyword>
<keyword evidence="18" id="KW-1133">Transmembrane helix</keyword>
<feature type="transmembrane region" description="Helical" evidence="18">
    <location>
        <begin position="7"/>
        <end position="22"/>
    </location>
</feature>
<comment type="similarity">
    <text evidence="3 15">Belongs to the protein kinase superfamily. KdkA/RfaP family.</text>
</comment>
<evidence type="ECO:0000256" key="12">
    <source>
        <dbReference type="ARBA" id="ARBA00029511"/>
    </source>
</evidence>
<keyword evidence="9 15" id="KW-0067">ATP-binding</keyword>
<dbReference type="SUPFAM" id="SSF53756">
    <property type="entry name" value="UDP-Glycosyltransferase/glycogen phosphorylase"/>
    <property type="match status" value="1"/>
</dbReference>
<evidence type="ECO:0000256" key="13">
    <source>
        <dbReference type="ARBA" id="ARBA00034417"/>
    </source>
</evidence>
<dbReference type="InterPro" id="IPR011009">
    <property type="entry name" value="Kinase-like_dom_sf"/>
</dbReference>
<feature type="site" description="Transition state stabilizer" evidence="17">
    <location>
        <position position="208"/>
    </location>
</feature>
<evidence type="ECO:0000256" key="16">
    <source>
        <dbReference type="PIRSR" id="PIRSR639901-1"/>
    </source>
</evidence>
<comment type="subcellular location">
    <subcellularLocation>
        <location evidence="1 15">Cell inner membrane</location>
        <topology evidence="1 15">Peripheral membrane protein</topology>
        <orientation evidence="1 15">Cytoplasmic side</orientation>
    </subcellularLocation>
</comment>
<dbReference type="GO" id="GO:0005524">
    <property type="term" value="F:ATP binding"/>
    <property type="evidence" value="ECO:0007669"/>
    <property type="project" value="UniProtKB-UniRule"/>
</dbReference>
<evidence type="ECO:0000256" key="9">
    <source>
        <dbReference type="ARBA" id="ARBA00022840"/>
    </source>
</evidence>
<dbReference type="InterPro" id="IPR038107">
    <property type="entry name" value="Glycos_transf_N_sf"/>
</dbReference>
<dbReference type="GO" id="GO:0009244">
    <property type="term" value="P:lipopolysaccharide core region biosynthetic process"/>
    <property type="evidence" value="ECO:0007669"/>
    <property type="project" value="UniProtKB-UniRule"/>
</dbReference>
<dbReference type="Pfam" id="PF04413">
    <property type="entry name" value="Glycos_transf_N"/>
    <property type="match status" value="1"/>
</dbReference>
<dbReference type="NCBIfam" id="NF002475">
    <property type="entry name" value="PRK01723.1"/>
    <property type="match status" value="1"/>
</dbReference>
<proteinExistence type="inferred from homology"/>
<protein>
    <recommendedName>
        <fullName evidence="12 15">3-deoxy-D-manno-octulosonic acid kinase</fullName>
        <shortName evidence="15">Kdo kinase</shortName>
        <ecNumber evidence="15">2.7.1.166</ecNumber>
    </recommendedName>
</protein>
<comment type="function">
    <text evidence="15">Catalyzes the ATP-dependent phosphorylation of the 3-deoxy-D-manno-octulosonic acid (Kdo) residue in Kdo-lipid IV(A) at the 4-OH position.</text>
</comment>
<organism evidence="20 21">
    <name type="scientific">Hydrogenophaga taeniospiralis CCUG 15921</name>
    <dbReference type="NCBI Taxonomy" id="1281780"/>
    <lineage>
        <taxon>Bacteria</taxon>
        <taxon>Pseudomonadati</taxon>
        <taxon>Pseudomonadota</taxon>
        <taxon>Betaproteobacteria</taxon>
        <taxon>Burkholderiales</taxon>
        <taxon>Comamonadaceae</taxon>
        <taxon>Hydrogenophaga</taxon>
    </lineage>
</organism>
<evidence type="ECO:0000256" key="3">
    <source>
        <dbReference type="ARBA" id="ARBA00010327"/>
    </source>
</evidence>
<dbReference type="Pfam" id="PF06293">
    <property type="entry name" value="Kdo"/>
    <property type="match status" value="1"/>
</dbReference>
<dbReference type="GO" id="GO:0043842">
    <property type="term" value="F:Kdo transferase activity"/>
    <property type="evidence" value="ECO:0007669"/>
    <property type="project" value="UniProtKB-EC"/>
</dbReference>
<comment type="pathway">
    <text evidence="2 15">Bacterial outer membrane biogenesis; LPS core biosynthesis.</text>
</comment>
<evidence type="ECO:0000256" key="6">
    <source>
        <dbReference type="ARBA" id="ARBA00022679"/>
    </source>
</evidence>
<dbReference type="Proteomes" id="UP001152876">
    <property type="component" value="Unassembled WGS sequence"/>
</dbReference>
<feature type="domain" description="3-deoxy-D-manno-octulosonic-acid transferase N-terminal" evidence="19">
    <location>
        <begin position="33"/>
        <end position="211"/>
    </location>
</feature>
<dbReference type="InterPro" id="IPR007507">
    <property type="entry name" value="Glycos_transf_N"/>
</dbReference>
<dbReference type="Gene3D" id="3.40.50.2000">
    <property type="entry name" value="Glycogen Phosphorylase B"/>
    <property type="match status" value="1"/>
</dbReference>
<evidence type="ECO:0000259" key="19">
    <source>
        <dbReference type="Pfam" id="PF04413"/>
    </source>
</evidence>
<evidence type="ECO:0000313" key="21">
    <source>
        <dbReference type="Proteomes" id="UP001152876"/>
    </source>
</evidence>
<evidence type="ECO:0000256" key="10">
    <source>
        <dbReference type="ARBA" id="ARBA00022985"/>
    </source>
</evidence>
<accession>A0A9X4SDV0</accession>
<evidence type="ECO:0000313" key="20">
    <source>
        <dbReference type="EMBL" id="MDG5974461.1"/>
    </source>
</evidence>
<dbReference type="GO" id="GO:0009245">
    <property type="term" value="P:lipid A biosynthetic process"/>
    <property type="evidence" value="ECO:0007669"/>
    <property type="project" value="TreeGrafter"/>
</dbReference>
<keyword evidence="4 15" id="KW-1003">Cell membrane</keyword>
<feature type="site" description="Transition state stabilizer" evidence="17">
    <location>
        <position position="130"/>
    </location>
</feature>
<evidence type="ECO:0000256" key="18">
    <source>
        <dbReference type="SAM" id="Phobius"/>
    </source>
</evidence>
<evidence type="ECO:0000256" key="11">
    <source>
        <dbReference type="ARBA" id="ARBA00023136"/>
    </source>
</evidence>
<reference evidence="20" key="1">
    <citation type="submission" date="2013-01" db="EMBL/GenBank/DDBJ databases">
        <title>Genome draft of Hydrogenophaga taeniospiralis 2K1.</title>
        <authorList>
            <person name="Gomila M."/>
            <person name="Lalucat J."/>
        </authorList>
    </citation>
    <scope>NUCLEOTIDE SEQUENCE</scope>
    <source>
        <strain evidence="20">CCUG 15921</strain>
    </source>
</reference>
<comment type="catalytic activity">
    <reaction evidence="14">
        <text>lipid IVA (E. coli) + CMP-3-deoxy-beta-D-manno-octulosonate = alpha-Kdo-(2-&gt;6)-lipid IVA (E. coli) + CMP + H(+)</text>
        <dbReference type="Rhea" id="RHEA:28066"/>
        <dbReference type="ChEBI" id="CHEBI:15378"/>
        <dbReference type="ChEBI" id="CHEBI:58603"/>
        <dbReference type="ChEBI" id="CHEBI:60364"/>
        <dbReference type="ChEBI" id="CHEBI:60377"/>
        <dbReference type="ChEBI" id="CHEBI:85987"/>
        <dbReference type="EC" id="2.4.99.12"/>
    </reaction>
</comment>
<dbReference type="PANTHER" id="PTHR42755">
    <property type="entry name" value="3-DEOXY-MANNO-OCTULOSONATE CYTIDYLYLTRANSFERASE"/>
    <property type="match status" value="1"/>
</dbReference>
<dbReference type="InterPro" id="IPR039901">
    <property type="entry name" value="Kdotransferase"/>
</dbReference>
<evidence type="ECO:0000256" key="8">
    <source>
        <dbReference type="ARBA" id="ARBA00022777"/>
    </source>
</evidence>
<keyword evidence="18" id="KW-0812">Transmembrane</keyword>